<dbReference type="HOGENOM" id="CLU_2463754_0_0_6"/>
<keyword evidence="3" id="KW-1185">Reference proteome</keyword>
<reference evidence="2 3" key="2">
    <citation type="journal article" date="2009" name="PLoS ONE">
        <title>The photosynthetic apparatus and its regulation in the aerobic gammaproteobacterium Congregibacter litoralis gen. nov., sp. nov.</title>
        <authorList>
            <person name="Spring S."/>
            <person name="Lunsdorf H."/>
            <person name="Fuchs B.M."/>
            <person name="Tindall B.J."/>
        </authorList>
    </citation>
    <scope>NUCLEOTIDE SEQUENCE [LARGE SCALE GENOMIC DNA]</scope>
    <source>
        <strain evidence="2">KT71</strain>
    </source>
</reference>
<dbReference type="EMBL" id="AAOA02000004">
    <property type="protein sequence ID" value="EAQ97264.1"/>
    <property type="molecule type" value="Genomic_DNA"/>
</dbReference>
<dbReference type="InterPro" id="IPR036378">
    <property type="entry name" value="FAS1_dom_sf"/>
</dbReference>
<name>A4A9U7_9GAMM</name>
<proteinExistence type="predicted"/>
<gene>
    <name evidence="2" type="ORF">KT71_07789</name>
</gene>
<accession>A4A9U7</accession>
<dbReference type="eggNOG" id="COG2335">
    <property type="taxonomic scope" value="Bacteria"/>
</dbReference>
<dbReference type="OrthoDB" id="9800666at2"/>
<dbReference type="AlphaFoldDB" id="A4A9U7"/>
<reference evidence="2 3" key="1">
    <citation type="journal article" date="2007" name="Proc. Natl. Acad. Sci. U.S.A.">
        <title>Characterization of a marine gammaproteobacterium capable of aerobic anoxygenic photosynthesis.</title>
        <authorList>
            <person name="Fuchs B.M."/>
            <person name="Spring S."/>
            <person name="Teeling H."/>
            <person name="Quast C."/>
            <person name="Wulf J."/>
            <person name="Schattenhofer M."/>
            <person name="Yan S."/>
            <person name="Ferriera S."/>
            <person name="Johnson J."/>
            <person name="Glockner F.O."/>
            <person name="Amann R."/>
        </authorList>
    </citation>
    <scope>NUCLEOTIDE SEQUENCE [LARGE SCALE GENOMIC DNA]</scope>
    <source>
        <strain evidence="2">KT71</strain>
    </source>
</reference>
<protein>
    <submittedName>
        <fullName evidence="2">Secreted and surface protein</fullName>
    </submittedName>
</protein>
<dbReference type="PROSITE" id="PS50213">
    <property type="entry name" value="FAS1"/>
    <property type="match status" value="1"/>
</dbReference>
<dbReference type="Gene3D" id="2.30.180.10">
    <property type="entry name" value="FAS1 domain"/>
    <property type="match status" value="1"/>
</dbReference>
<dbReference type="RefSeq" id="WP_008293983.1">
    <property type="nucleotide sequence ID" value="NZ_CM002299.1"/>
</dbReference>
<dbReference type="Pfam" id="PF02469">
    <property type="entry name" value="Fasciclin"/>
    <property type="match status" value="1"/>
</dbReference>
<dbReference type="Proteomes" id="UP000019205">
    <property type="component" value="Chromosome"/>
</dbReference>
<dbReference type="SUPFAM" id="SSF82153">
    <property type="entry name" value="FAS1 domain"/>
    <property type="match status" value="1"/>
</dbReference>
<sequence>MSVITSSGVALRRYAAFDALRQETIDALLAETALSLAGSTVEMANGDIVALTVQGELLFVNCSEVIVTDVEVSNGIIHAIDAVLMPLM</sequence>
<evidence type="ECO:0000259" key="1">
    <source>
        <dbReference type="PROSITE" id="PS50213"/>
    </source>
</evidence>
<evidence type="ECO:0000313" key="2">
    <source>
        <dbReference type="EMBL" id="EAQ97264.1"/>
    </source>
</evidence>
<comment type="caution">
    <text evidence="2">The sequence shown here is derived from an EMBL/GenBank/DDBJ whole genome shotgun (WGS) entry which is preliminary data.</text>
</comment>
<feature type="domain" description="FAS1" evidence="1">
    <location>
        <begin position="1"/>
        <end position="84"/>
    </location>
</feature>
<evidence type="ECO:0000313" key="3">
    <source>
        <dbReference type="Proteomes" id="UP000019205"/>
    </source>
</evidence>
<dbReference type="InterPro" id="IPR000782">
    <property type="entry name" value="FAS1_domain"/>
</dbReference>
<organism evidence="2 3">
    <name type="scientific">Congregibacter litoralis KT71</name>
    <dbReference type="NCBI Taxonomy" id="314285"/>
    <lineage>
        <taxon>Bacteria</taxon>
        <taxon>Pseudomonadati</taxon>
        <taxon>Pseudomonadota</taxon>
        <taxon>Gammaproteobacteria</taxon>
        <taxon>Cellvibrionales</taxon>
        <taxon>Halieaceae</taxon>
        <taxon>Congregibacter</taxon>
    </lineage>
</organism>